<dbReference type="PANTHER" id="PTHR35371:SF1">
    <property type="entry name" value="BLR7753 PROTEIN"/>
    <property type="match status" value="1"/>
</dbReference>
<organism evidence="6 7">
    <name type="scientific">Acidovorax soli</name>
    <dbReference type="NCBI Taxonomy" id="592050"/>
    <lineage>
        <taxon>Bacteria</taxon>
        <taxon>Pseudomonadati</taxon>
        <taxon>Pseudomonadota</taxon>
        <taxon>Betaproteobacteria</taxon>
        <taxon>Burkholderiales</taxon>
        <taxon>Comamonadaceae</taxon>
        <taxon>Acidovorax</taxon>
    </lineage>
</organism>
<keyword evidence="7" id="KW-1185">Reference proteome</keyword>
<evidence type="ECO:0000256" key="5">
    <source>
        <dbReference type="SAM" id="Phobius"/>
    </source>
</evidence>
<evidence type="ECO:0000256" key="4">
    <source>
        <dbReference type="ARBA" id="ARBA00023136"/>
    </source>
</evidence>
<keyword evidence="4 5" id="KW-0472">Membrane</keyword>
<dbReference type="RefSeq" id="WP_184862404.1">
    <property type="nucleotide sequence ID" value="NZ_JACHLK010000012.1"/>
</dbReference>
<feature type="transmembrane region" description="Helical" evidence="5">
    <location>
        <begin position="6"/>
        <end position="30"/>
    </location>
</feature>
<proteinExistence type="predicted"/>
<evidence type="ECO:0000256" key="2">
    <source>
        <dbReference type="ARBA" id="ARBA00022692"/>
    </source>
</evidence>
<dbReference type="EMBL" id="JACHLK010000012">
    <property type="protein sequence ID" value="MBB6562419.1"/>
    <property type="molecule type" value="Genomic_DNA"/>
</dbReference>
<feature type="transmembrane region" description="Helical" evidence="5">
    <location>
        <begin position="121"/>
        <end position="139"/>
    </location>
</feature>
<dbReference type="Proteomes" id="UP000575083">
    <property type="component" value="Unassembled WGS sequence"/>
</dbReference>
<keyword evidence="3 5" id="KW-1133">Transmembrane helix</keyword>
<reference evidence="6 7" key="1">
    <citation type="submission" date="2020-08" db="EMBL/GenBank/DDBJ databases">
        <title>Functional genomics of gut bacteria from endangered species of beetles.</title>
        <authorList>
            <person name="Carlos-Shanley C."/>
        </authorList>
    </citation>
    <scope>NUCLEOTIDE SEQUENCE [LARGE SCALE GENOMIC DNA]</scope>
    <source>
        <strain evidence="6 7">S00198</strain>
    </source>
</reference>
<sequence>MNSMHMARFTAAYWCVLVAVLLPMACSYLAKSGGRGKSRKEGGFDNRDPRGWLARQTGWQARANAAQTNSFEALPFFIGAVIIAHQLGAAQTLLDLAALLWVFLRIFYIMMYVADMPTARSALWSGAFLVNIGILFLGYHR</sequence>
<protein>
    <submittedName>
        <fullName evidence="6">Putative MAPEG superfamily protein</fullName>
    </submittedName>
</protein>
<evidence type="ECO:0000256" key="1">
    <source>
        <dbReference type="ARBA" id="ARBA00004370"/>
    </source>
</evidence>
<dbReference type="SUPFAM" id="SSF161084">
    <property type="entry name" value="MAPEG domain-like"/>
    <property type="match status" value="1"/>
</dbReference>
<gene>
    <name evidence="6" type="ORF">HNP48_005129</name>
</gene>
<dbReference type="InterPro" id="IPR023352">
    <property type="entry name" value="MAPEG-like_dom_sf"/>
</dbReference>
<comment type="caution">
    <text evidence="6">The sequence shown here is derived from an EMBL/GenBank/DDBJ whole genome shotgun (WGS) entry which is preliminary data.</text>
</comment>
<evidence type="ECO:0000256" key="3">
    <source>
        <dbReference type="ARBA" id="ARBA00022989"/>
    </source>
</evidence>
<dbReference type="GO" id="GO:0016020">
    <property type="term" value="C:membrane"/>
    <property type="evidence" value="ECO:0007669"/>
    <property type="project" value="UniProtKB-SubCell"/>
</dbReference>
<feature type="transmembrane region" description="Helical" evidence="5">
    <location>
        <begin position="96"/>
        <end position="114"/>
    </location>
</feature>
<evidence type="ECO:0000313" key="7">
    <source>
        <dbReference type="Proteomes" id="UP000575083"/>
    </source>
</evidence>
<dbReference type="Gene3D" id="1.20.120.550">
    <property type="entry name" value="Membrane associated eicosanoid/glutathione metabolism-like domain"/>
    <property type="match status" value="1"/>
</dbReference>
<name>A0A7X0PIL6_9BURK</name>
<dbReference type="Pfam" id="PF01124">
    <property type="entry name" value="MAPEG"/>
    <property type="match status" value="1"/>
</dbReference>
<comment type="subcellular location">
    <subcellularLocation>
        <location evidence="1">Membrane</location>
    </subcellularLocation>
</comment>
<dbReference type="PANTHER" id="PTHR35371">
    <property type="entry name" value="INNER MEMBRANE PROTEIN"/>
    <property type="match status" value="1"/>
</dbReference>
<dbReference type="AlphaFoldDB" id="A0A7X0PIL6"/>
<keyword evidence="2 5" id="KW-0812">Transmembrane</keyword>
<dbReference type="InterPro" id="IPR001129">
    <property type="entry name" value="Membr-assoc_MAPEG"/>
</dbReference>
<accession>A0A7X0PIL6</accession>
<evidence type="ECO:0000313" key="6">
    <source>
        <dbReference type="EMBL" id="MBB6562419.1"/>
    </source>
</evidence>
<feature type="transmembrane region" description="Helical" evidence="5">
    <location>
        <begin position="71"/>
        <end position="90"/>
    </location>
</feature>